<feature type="region of interest" description="Disordered" evidence="1">
    <location>
        <begin position="1"/>
        <end position="39"/>
    </location>
</feature>
<feature type="compositionally biased region" description="Basic and acidic residues" evidence="1">
    <location>
        <begin position="1"/>
        <end position="12"/>
    </location>
</feature>
<dbReference type="PANTHER" id="PTHR31966:SF3">
    <property type="entry name" value="OS05G0501700 PROTEIN"/>
    <property type="match status" value="1"/>
</dbReference>
<dbReference type="AlphaFoldDB" id="A0A438GVA0"/>
<comment type="caution">
    <text evidence="2">The sequence shown here is derived from an EMBL/GenBank/DDBJ whole genome shotgun (WGS) entry which is preliminary data.</text>
</comment>
<gene>
    <name evidence="2" type="ORF">CK203_044262</name>
</gene>
<accession>A0A438GVA0</accession>
<proteinExistence type="predicted"/>
<dbReference type="EMBL" id="QGNW01000334">
    <property type="protein sequence ID" value="RVW76118.1"/>
    <property type="molecule type" value="Genomic_DNA"/>
</dbReference>
<protein>
    <submittedName>
        <fullName evidence="2">Uncharacterized protein</fullName>
    </submittedName>
</protein>
<evidence type="ECO:0000313" key="3">
    <source>
        <dbReference type="Proteomes" id="UP000288805"/>
    </source>
</evidence>
<dbReference type="PANTHER" id="PTHR31966">
    <property type="entry name" value="OS01G0783500 PROTEIN"/>
    <property type="match status" value="1"/>
</dbReference>
<dbReference type="InterPro" id="IPR044162">
    <property type="entry name" value="PHOS32/34"/>
</dbReference>
<sequence length="304" mass="33934">MTSPKKPPESERPATAILVQPSSPRFPITPTGAHRKNWNSCRSERRERICCEMGRPELPPPGRRCDPPARASDERPLRRRLGLYRPVDGNRRGVAAEAGRRFRRLHHREGQRSGSALVEAQIPVKIHIVKDHDMKERLCLEVEKIGIECGDYGFPDDKDGNDSGDATPEDKTDGDLLCPLVQEDDATFQLRYTRMPEFANAGICWVLCKNGVFSVRSFYDALEAGRLGGRILTMDQLKRKRMGFGSIPPLRSSSVTLLLLSHNPVFTIWAAPISLAATTGIAFAFFSSGYYDVLVCQVKDLLEG</sequence>
<name>A0A438GVA0_VITVI</name>
<organism evidence="2 3">
    <name type="scientific">Vitis vinifera</name>
    <name type="common">Grape</name>
    <dbReference type="NCBI Taxonomy" id="29760"/>
    <lineage>
        <taxon>Eukaryota</taxon>
        <taxon>Viridiplantae</taxon>
        <taxon>Streptophyta</taxon>
        <taxon>Embryophyta</taxon>
        <taxon>Tracheophyta</taxon>
        <taxon>Spermatophyta</taxon>
        <taxon>Magnoliopsida</taxon>
        <taxon>eudicotyledons</taxon>
        <taxon>Gunneridae</taxon>
        <taxon>Pentapetalae</taxon>
        <taxon>rosids</taxon>
        <taxon>Vitales</taxon>
        <taxon>Vitaceae</taxon>
        <taxon>Viteae</taxon>
        <taxon>Vitis</taxon>
    </lineage>
</organism>
<evidence type="ECO:0000313" key="2">
    <source>
        <dbReference type="EMBL" id="RVW76118.1"/>
    </source>
</evidence>
<evidence type="ECO:0000256" key="1">
    <source>
        <dbReference type="SAM" id="MobiDB-lite"/>
    </source>
</evidence>
<reference evidence="2 3" key="1">
    <citation type="journal article" date="2018" name="PLoS Genet.">
        <title>Population sequencing reveals clonal diversity and ancestral inbreeding in the grapevine cultivar Chardonnay.</title>
        <authorList>
            <person name="Roach M.J."/>
            <person name="Johnson D.L."/>
            <person name="Bohlmann J."/>
            <person name="van Vuuren H.J."/>
            <person name="Jones S.J."/>
            <person name="Pretorius I.S."/>
            <person name="Schmidt S.A."/>
            <person name="Borneman A.R."/>
        </authorList>
    </citation>
    <scope>NUCLEOTIDE SEQUENCE [LARGE SCALE GENOMIC DNA]</scope>
    <source>
        <strain evidence="3">cv. Chardonnay</strain>
        <tissue evidence="2">Leaf</tissue>
    </source>
</reference>
<dbReference type="Proteomes" id="UP000288805">
    <property type="component" value="Unassembled WGS sequence"/>
</dbReference>